<dbReference type="AlphaFoldDB" id="A0A372EL07"/>
<comment type="caution">
    <text evidence="3">The sequence shown here is derived from an EMBL/GenBank/DDBJ whole genome shotgun (WGS) entry which is preliminary data.</text>
</comment>
<evidence type="ECO:0000256" key="2">
    <source>
        <dbReference type="SAM" id="Phobius"/>
    </source>
</evidence>
<keyword evidence="2" id="KW-1133">Transmembrane helix</keyword>
<evidence type="ECO:0000313" key="3">
    <source>
        <dbReference type="EMBL" id="RFP80080.1"/>
    </source>
</evidence>
<name>A0A372EL07_9BURK</name>
<feature type="compositionally biased region" description="Basic and acidic residues" evidence="1">
    <location>
        <begin position="1"/>
        <end position="11"/>
    </location>
</feature>
<feature type="region of interest" description="Disordered" evidence="1">
    <location>
        <begin position="1"/>
        <end position="25"/>
    </location>
</feature>
<keyword evidence="2" id="KW-0472">Membrane</keyword>
<dbReference type="EMBL" id="QVLS01000003">
    <property type="protein sequence ID" value="RFP80080.1"/>
    <property type="molecule type" value="Genomic_DNA"/>
</dbReference>
<accession>A0A372EL07</accession>
<evidence type="ECO:0000313" key="4">
    <source>
        <dbReference type="Proteomes" id="UP000261931"/>
    </source>
</evidence>
<proteinExistence type="predicted"/>
<protein>
    <submittedName>
        <fullName evidence="3">Uncharacterized protein</fullName>
    </submittedName>
</protein>
<reference evidence="3 4" key="1">
    <citation type="submission" date="2018-08" db="EMBL/GenBank/DDBJ databases">
        <title>Hydrogenophaga sp. LA-38 isolated from sludge.</title>
        <authorList>
            <person name="Im W.-T."/>
        </authorList>
    </citation>
    <scope>NUCLEOTIDE SEQUENCE [LARGE SCALE GENOMIC DNA]</scope>
    <source>
        <strain evidence="3 4">LA-38</strain>
    </source>
</reference>
<keyword evidence="2" id="KW-0812">Transmembrane</keyword>
<feature type="transmembrane region" description="Helical" evidence="2">
    <location>
        <begin position="66"/>
        <end position="86"/>
    </location>
</feature>
<keyword evidence="4" id="KW-1185">Reference proteome</keyword>
<sequence length="125" mass="12670">MDDQRQTRLETEPPGTEPQDTGEPVPELVVQVQTKLNRPALPEAPLDVGAEGPGGWCERLRGGAGVAAGAVAGTAAFVFLGVPLILNGELDPGAIAGRVAGSLAGAFGIGVLTRVAEKIIGPHCL</sequence>
<dbReference type="Proteomes" id="UP000261931">
    <property type="component" value="Unassembled WGS sequence"/>
</dbReference>
<gene>
    <name evidence="3" type="ORF">DY262_06405</name>
</gene>
<evidence type="ECO:0000256" key="1">
    <source>
        <dbReference type="SAM" id="MobiDB-lite"/>
    </source>
</evidence>
<organism evidence="3 4">
    <name type="scientific">Hydrogenophaga borbori</name>
    <dbReference type="NCBI Taxonomy" id="2294117"/>
    <lineage>
        <taxon>Bacteria</taxon>
        <taxon>Pseudomonadati</taxon>
        <taxon>Pseudomonadota</taxon>
        <taxon>Betaproteobacteria</taxon>
        <taxon>Burkholderiales</taxon>
        <taxon>Comamonadaceae</taxon>
        <taxon>Hydrogenophaga</taxon>
    </lineage>
</organism>
<feature type="transmembrane region" description="Helical" evidence="2">
    <location>
        <begin position="92"/>
        <end position="112"/>
    </location>
</feature>